<comment type="caution">
    <text evidence="3">The sequence shown here is derived from an EMBL/GenBank/DDBJ whole genome shotgun (WGS) entry which is preliminary data.</text>
</comment>
<organism evidence="3 4">
    <name type="scientific">Dokdonia ponticola</name>
    <dbReference type="NCBI Taxonomy" id="2041041"/>
    <lineage>
        <taxon>Bacteria</taxon>
        <taxon>Pseudomonadati</taxon>
        <taxon>Bacteroidota</taxon>
        <taxon>Flavobacteriia</taxon>
        <taxon>Flavobacteriales</taxon>
        <taxon>Flavobacteriaceae</taxon>
        <taxon>Dokdonia</taxon>
    </lineage>
</organism>
<evidence type="ECO:0000259" key="2">
    <source>
        <dbReference type="Pfam" id="PF20248"/>
    </source>
</evidence>
<dbReference type="InterPro" id="IPR046538">
    <property type="entry name" value="DUF6603"/>
</dbReference>
<name>A0ABV9HRD8_9FLAO</name>
<evidence type="ECO:0000313" key="3">
    <source>
        <dbReference type="EMBL" id="MFC4632732.1"/>
    </source>
</evidence>
<dbReference type="RefSeq" id="WP_379976935.1">
    <property type="nucleotide sequence ID" value="NZ_JBHSFV010000001.1"/>
</dbReference>
<evidence type="ECO:0000256" key="1">
    <source>
        <dbReference type="SAM" id="MobiDB-lite"/>
    </source>
</evidence>
<protein>
    <submittedName>
        <fullName evidence="3">DUF6603 domain-containing protein</fullName>
    </submittedName>
</protein>
<feature type="region of interest" description="Disordered" evidence="1">
    <location>
        <begin position="299"/>
        <end position="321"/>
    </location>
</feature>
<reference evidence="4" key="1">
    <citation type="journal article" date="2019" name="Int. J. Syst. Evol. Microbiol.">
        <title>The Global Catalogue of Microorganisms (GCM) 10K type strain sequencing project: providing services to taxonomists for standard genome sequencing and annotation.</title>
        <authorList>
            <consortium name="The Broad Institute Genomics Platform"/>
            <consortium name="The Broad Institute Genome Sequencing Center for Infectious Disease"/>
            <person name="Wu L."/>
            <person name="Ma J."/>
        </authorList>
    </citation>
    <scope>NUCLEOTIDE SEQUENCE [LARGE SCALE GENOMIC DNA]</scope>
    <source>
        <strain evidence="4">YJ-61-S</strain>
    </source>
</reference>
<dbReference type="EMBL" id="JBHSFV010000001">
    <property type="protein sequence ID" value="MFC4632732.1"/>
    <property type="molecule type" value="Genomic_DNA"/>
</dbReference>
<proteinExistence type="predicted"/>
<keyword evidence="4" id="KW-1185">Reference proteome</keyword>
<dbReference type="Pfam" id="PF20248">
    <property type="entry name" value="DUF6603"/>
    <property type="match status" value="1"/>
</dbReference>
<sequence>MSTPKPFLLEITGQADFHLGNPDASMGVDIAVGYRKRVLVNDTTEDVLFASLAALKKDGITVKDIVKSATTKDQEIPDVLDSVAFNKFSVTYGAGGVNATQLTIAFDCKITINKNEFDASISIEYDKTNAEEPSFIFKGVLKVGAHRFELQFVKQNKAWYVFASYLNKGKVTIDLKEIAGDLFGKETVKSLPEVSFTLDKFKAFFLYNKGEKNAKLLFGMGANLSLDLSDLPMAGPVLTRGNSFAFKEVLAIYAKGDFSKEELQVFEAIPRVDIASGFNITTELQINGVIEHYVINGGSSSQQEEPSHDETPAASTGVQPLGGAISSKATWKKLDKRIGPVSLQRIGFAYDDGKVILLLDASMTMIGLGVQLMGFGLGFKLKWPPDIPDFYLDGLGLSYSRPPIEISGAFLHSTRMYNGKEIDEYSGGAIIKINTFSIAAIGAYAEVENKASLFIYGVFDGPIGGPAFFFVTGIAAGFGYNRRVNVPSINEVATYPLVALAMQPQKSGGLSEVLQSLETPMNNGKLPIEISVGDFWLAVGIKFTSFKIIESFVLLTVNFGTQLEFAILGLSRLTWPEKAIAPAPIVYIELAILAHFGTGSDVISVEAVLTPNSYILSPDCKLTGGFAFYTWVNGPHEGDFVITLGGYHPKFIKPPHYPTVPRVGLHWKIGKYVSIKGELYYALTSSAIMAGGRWEVVFKTSIVKASIILWANMLIAWAPFQYMIDMGITVRIEARIKIAFVRIHFNFEMSAQLHIWGPPFAGEAHVDWTIFSFTIPFGDGRKKVPEPLEWHAFSNGFIPQGKEDTSKKRLRSSKTNKTQEAALSNPDPINITISNGLMAVKGAHKFPLINPLQLAIAVDSFIPVTTLHHNGQETEPNTLMVSAYKKSTYKERTKDIGVRPCNFVAKEMNFDMNVSVFLGGKPMQMRLVGIAKGVAEALWGGSKSTHNNANPGTAKVMSNVLTGVTLHPPLVPQVAQMKAFDFSLLVEGSTVSFQWSFTQRQLGEAFQAFEVLGHFDTVQGKQKKGIMEQTFTAKKERRQEISSALQAIFGDDLPDIQESEMTAVIAQGPSYFRAIPVLVELGEIPQFSTDVT</sequence>
<feature type="domain" description="DUF6603" evidence="2">
    <location>
        <begin position="334"/>
        <end position="822"/>
    </location>
</feature>
<feature type="region of interest" description="Disordered" evidence="1">
    <location>
        <begin position="799"/>
        <end position="823"/>
    </location>
</feature>
<accession>A0ABV9HRD8</accession>
<gene>
    <name evidence="3" type="ORF">ACFO3O_02375</name>
</gene>
<dbReference type="Proteomes" id="UP001596043">
    <property type="component" value="Unassembled WGS sequence"/>
</dbReference>
<evidence type="ECO:0000313" key="4">
    <source>
        <dbReference type="Proteomes" id="UP001596043"/>
    </source>
</evidence>